<organism evidence="2 3">
    <name type="scientific">Sparassis crispa</name>
    <dbReference type="NCBI Taxonomy" id="139825"/>
    <lineage>
        <taxon>Eukaryota</taxon>
        <taxon>Fungi</taxon>
        <taxon>Dikarya</taxon>
        <taxon>Basidiomycota</taxon>
        <taxon>Agaricomycotina</taxon>
        <taxon>Agaricomycetes</taxon>
        <taxon>Polyporales</taxon>
        <taxon>Sparassidaceae</taxon>
        <taxon>Sparassis</taxon>
    </lineage>
</organism>
<comment type="caution">
    <text evidence="2">The sequence shown here is derived from an EMBL/GenBank/DDBJ whole genome shotgun (WGS) entry which is preliminary data.</text>
</comment>
<feature type="compositionally biased region" description="Basic and acidic residues" evidence="1">
    <location>
        <begin position="44"/>
        <end position="55"/>
    </location>
</feature>
<evidence type="ECO:0000313" key="3">
    <source>
        <dbReference type="Proteomes" id="UP000287166"/>
    </source>
</evidence>
<feature type="region of interest" description="Disordered" evidence="1">
    <location>
        <begin position="1"/>
        <end position="68"/>
    </location>
</feature>
<evidence type="ECO:0000313" key="2">
    <source>
        <dbReference type="EMBL" id="GBE80677.1"/>
    </source>
</evidence>
<dbReference type="AlphaFoldDB" id="A0A401GES6"/>
<gene>
    <name evidence="2" type="ORF">SCP_0303960</name>
</gene>
<dbReference type="Proteomes" id="UP000287166">
    <property type="component" value="Unassembled WGS sequence"/>
</dbReference>
<reference evidence="2 3" key="1">
    <citation type="journal article" date="2018" name="Sci. Rep.">
        <title>Genome sequence of the cauliflower mushroom Sparassis crispa (Hanabiratake) and its association with beneficial usage.</title>
        <authorList>
            <person name="Kiyama R."/>
            <person name="Furutani Y."/>
            <person name="Kawaguchi K."/>
            <person name="Nakanishi T."/>
        </authorList>
    </citation>
    <scope>NUCLEOTIDE SEQUENCE [LARGE SCALE GENOMIC DNA]</scope>
</reference>
<name>A0A401GES6_9APHY</name>
<feature type="compositionally biased region" description="Acidic residues" evidence="1">
    <location>
        <begin position="56"/>
        <end position="68"/>
    </location>
</feature>
<sequence>MDADEQAQKQAQKQADEEDEEEDAGLVESNMSADWDNVNAHGPIGEKHNIRKKDEQDVESDWEPPDGD</sequence>
<protein>
    <submittedName>
        <fullName evidence="2">Uncharacterized protein</fullName>
    </submittedName>
</protein>
<evidence type="ECO:0000256" key="1">
    <source>
        <dbReference type="SAM" id="MobiDB-lite"/>
    </source>
</evidence>
<dbReference type="EMBL" id="BFAD01000003">
    <property type="protein sequence ID" value="GBE80677.1"/>
    <property type="molecule type" value="Genomic_DNA"/>
</dbReference>
<dbReference type="RefSeq" id="XP_027611590.1">
    <property type="nucleotide sequence ID" value="XM_027755789.1"/>
</dbReference>
<accession>A0A401GES6</accession>
<keyword evidence="3" id="KW-1185">Reference proteome</keyword>
<dbReference type="InParanoid" id="A0A401GES6"/>
<dbReference type="GeneID" id="38777594"/>
<proteinExistence type="predicted"/>
<feature type="compositionally biased region" description="Acidic residues" evidence="1">
    <location>
        <begin position="16"/>
        <end position="25"/>
    </location>
</feature>